<keyword evidence="9" id="KW-0460">Magnesium</keyword>
<evidence type="ECO:0000256" key="1">
    <source>
        <dbReference type="ARBA" id="ARBA00001946"/>
    </source>
</evidence>
<sequence>MNTFTFQQYTSSHPEVVVIDPFESVRKLCDRNLQYSLMRKICKAAGDSIVTPNFAVLDGCDIHENAGKLREAGIEFPIICKPLQAHGSLLAHRMMVIFCEEGLKDVQPTCVAQAFVPHNAVLHKLYVIGDRYFPMARSSLKNFSACDRETIFFDSQNISKNGCEENELTKMAADDLPVPPSVGNFKNDGGDSQLSTGGVMSICTDNNNLDEQADFGDQSPPPHRLLRSLVDEMRARTGLANFGMDLIVERSGARRCMVIDVNCFPDFSCLCCDKKISGEHCDCVESDFTAQNPPLFFTYMMEMMREEVAVDDTRQASLSPTPPGSGALSLLVHTRSGAVDFRHIFAIDSGIGSATSSESEASDSDKTRRFVSHPTDHRKESDRSVVPDWARIKQFYGIPKPVCELPPRPPRPNKRQPQGAVVKFVGTVGAKAASIVSAYIQETKNRSDTVP</sequence>
<evidence type="ECO:0000256" key="9">
    <source>
        <dbReference type="ARBA" id="ARBA00022842"/>
    </source>
</evidence>
<feature type="domain" description="Inositol 1,3,4-trisphosphate 5/6-kinase ATP-grasp" evidence="11">
    <location>
        <begin position="207"/>
        <end position="268"/>
    </location>
</feature>
<keyword evidence="12" id="KW-1185">Reference proteome</keyword>
<comment type="similarity">
    <text evidence="2">Belongs to the ITPK1 family.</text>
</comment>
<dbReference type="InterPro" id="IPR040464">
    <property type="entry name" value="InsP(3)kin_ATP-grasp"/>
</dbReference>
<evidence type="ECO:0000313" key="12">
    <source>
        <dbReference type="Proteomes" id="UP000887566"/>
    </source>
</evidence>
<evidence type="ECO:0000256" key="5">
    <source>
        <dbReference type="ARBA" id="ARBA00022723"/>
    </source>
</evidence>
<proteinExistence type="inferred from homology"/>
<dbReference type="GO" id="GO:0005737">
    <property type="term" value="C:cytoplasm"/>
    <property type="evidence" value="ECO:0007669"/>
    <property type="project" value="TreeGrafter"/>
</dbReference>
<keyword evidence="5" id="KW-0479">Metal-binding</keyword>
<evidence type="ECO:0000313" key="13">
    <source>
        <dbReference type="WBParaSite" id="PSAMB.scaffold540size47723.g6819.t2"/>
    </source>
</evidence>
<feature type="domain" description="Inositol 1,3,4-trisphosphate 5/6-kinase ATP-grasp" evidence="11">
    <location>
        <begin position="47"/>
        <end position="168"/>
    </location>
</feature>
<comment type="cofactor">
    <cofactor evidence="1">
        <name>Mg(2+)</name>
        <dbReference type="ChEBI" id="CHEBI:18420"/>
    </cofactor>
</comment>
<dbReference type="EC" id="2.7.1.159" evidence="3"/>
<evidence type="ECO:0000256" key="7">
    <source>
        <dbReference type="ARBA" id="ARBA00022777"/>
    </source>
</evidence>
<evidence type="ECO:0000256" key="4">
    <source>
        <dbReference type="ARBA" id="ARBA00022679"/>
    </source>
</evidence>
<evidence type="ECO:0000256" key="3">
    <source>
        <dbReference type="ARBA" id="ARBA00012017"/>
    </source>
</evidence>
<keyword evidence="7" id="KW-0418">Kinase</keyword>
<evidence type="ECO:0000256" key="10">
    <source>
        <dbReference type="SAM" id="MobiDB-lite"/>
    </source>
</evidence>
<accession>A0A914WVF2</accession>
<keyword evidence="4" id="KW-0808">Transferase</keyword>
<dbReference type="Proteomes" id="UP000887566">
    <property type="component" value="Unplaced"/>
</dbReference>
<keyword evidence="8" id="KW-0067">ATP-binding</keyword>
<keyword evidence="6" id="KW-0547">Nucleotide-binding</keyword>
<dbReference type="GO" id="GO:0000287">
    <property type="term" value="F:magnesium ion binding"/>
    <property type="evidence" value="ECO:0007669"/>
    <property type="project" value="InterPro"/>
</dbReference>
<name>A0A914WVF2_9BILA</name>
<dbReference type="SUPFAM" id="SSF56059">
    <property type="entry name" value="Glutathione synthetase ATP-binding domain-like"/>
    <property type="match status" value="1"/>
</dbReference>
<organism evidence="12 13">
    <name type="scientific">Plectus sambesii</name>
    <dbReference type="NCBI Taxonomy" id="2011161"/>
    <lineage>
        <taxon>Eukaryota</taxon>
        <taxon>Metazoa</taxon>
        <taxon>Ecdysozoa</taxon>
        <taxon>Nematoda</taxon>
        <taxon>Chromadorea</taxon>
        <taxon>Plectida</taxon>
        <taxon>Plectina</taxon>
        <taxon>Plectoidea</taxon>
        <taxon>Plectidae</taxon>
        <taxon>Plectus</taxon>
    </lineage>
</organism>
<dbReference type="Gene3D" id="3.30.470.20">
    <property type="entry name" value="ATP-grasp fold, B domain"/>
    <property type="match status" value="1"/>
</dbReference>
<dbReference type="GO" id="GO:0052725">
    <property type="term" value="F:inositol-1,3,4-trisphosphate 6-kinase activity"/>
    <property type="evidence" value="ECO:0007669"/>
    <property type="project" value="InterPro"/>
</dbReference>
<dbReference type="WBParaSite" id="PSAMB.scaffold540size47723.g6819.t2">
    <property type="protein sequence ID" value="PSAMB.scaffold540size47723.g6819.t2"/>
    <property type="gene ID" value="PSAMB.scaffold540size47723.g6819"/>
</dbReference>
<dbReference type="InterPro" id="IPR008656">
    <property type="entry name" value="Inositol_tetrakis-P_1-kinase"/>
</dbReference>
<dbReference type="GO" id="GO:0047325">
    <property type="term" value="F:inositol-3,4,5,6-tetrakisphosphate 1-kinase activity"/>
    <property type="evidence" value="ECO:0007669"/>
    <property type="project" value="InterPro"/>
</dbReference>
<evidence type="ECO:0000256" key="2">
    <source>
        <dbReference type="ARBA" id="ARBA00009601"/>
    </source>
</evidence>
<evidence type="ECO:0000256" key="6">
    <source>
        <dbReference type="ARBA" id="ARBA00022741"/>
    </source>
</evidence>
<dbReference type="PANTHER" id="PTHR14217:SF1">
    <property type="entry name" value="INOSITOL-TETRAKISPHOSPHATE 1-KINASE"/>
    <property type="match status" value="1"/>
</dbReference>
<dbReference type="GO" id="GO:0052726">
    <property type="term" value="F:inositol-1,3,4-trisphosphate 5-kinase activity"/>
    <property type="evidence" value="ECO:0007669"/>
    <property type="project" value="InterPro"/>
</dbReference>
<protein>
    <recommendedName>
        <fullName evidence="3">inositol-1,3,4-trisphosphate 5/6-kinase</fullName>
        <ecNumber evidence="3">2.7.1.159</ecNumber>
    </recommendedName>
</protein>
<dbReference type="Pfam" id="PF05770">
    <property type="entry name" value="Ins134_P3_kin"/>
    <property type="match status" value="2"/>
</dbReference>
<dbReference type="GO" id="GO:0005524">
    <property type="term" value="F:ATP binding"/>
    <property type="evidence" value="ECO:0007669"/>
    <property type="project" value="UniProtKB-KW"/>
</dbReference>
<reference evidence="13" key="1">
    <citation type="submission" date="2022-11" db="UniProtKB">
        <authorList>
            <consortium name="WormBaseParasite"/>
        </authorList>
    </citation>
    <scope>IDENTIFICATION</scope>
</reference>
<evidence type="ECO:0000259" key="11">
    <source>
        <dbReference type="Pfam" id="PF05770"/>
    </source>
</evidence>
<dbReference type="AlphaFoldDB" id="A0A914WVF2"/>
<dbReference type="GO" id="GO:0032957">
    <property type="term" value="P:inositol trisphosphate metabolic process"/>
    <property type="evidence" value="ECO:0007669"/>
    <property type="project" value="InterPro"/>
</dbReference>
<feature type="compositionally biased region" description="Basic and acidic residues" evidence="10">
    <location>
        <begin position="363"/>
        <end position="384"/>
    </location>
</feature>
<dbReference type="PANTHER" id="PTHR14217">
    <property type="entry name" value="INOSITOL-TETRAKISPHOSPHATE 1-KINASE"/>
    <property type="match status" value="1"/>
</dbReference>
<feature type="region of interest" description="Disordered" evidence="10">
    <location>
        <begin position="353"/>
        <end position="384"/>
    </location>
</feature>
<evidence type="ECO:0000256" key="8">
    <source>
        <dbReference type="ARBA" id="ARBA00022840"/>
    </source>
</evidence>